<evidence type="ECO:0000313" key="2">
    <source>
        <dbReference type="EMBL" id="EGO00176.1"/>
    </source>
</evidence>
<gene>
    <name evidence="2" type="ORF">SERLA73DRAFT_72915</name>
</gene>
<name>F8PVP2_SERL3</name>
<dbReference type="Proteomes" id="UP000008063">
    <property type="component" value="Unassembled WGS sequence"/>
</dbReference>
<dbReference type="Gene3D" id="3.80.10.10">
    <property type="entry name" value="Ribonuclease Inhibitor"/>
    <property type="match status" value="1"/>
</dbReference>
<organism evidence="3">
    <name type="scientific">Serpula lacrymans var. lacrymans (strain S7.3)</name>
    <name type="common">Dry rot fungus</name>
    <dbReference type="NCBI Taxonomy" id="936435"/>
    <lineage>
        <taxon>Eukaryota</taxon>
        <taxon>Fungi</taxon>
        <taxon>Dikarya</taxon>
        <taxon>Basidiomycota</taxon>
        <taxon>Agaricomycotina</taxon>
        <taxon>Agaricomycetes</taxon>
        <taxon>Agaricomycetidae</taxon>
        <taxon>Boletales</taxon>
        <taxon>Coniophorineae</taxon>
        <taxon>Serpulaceae</taxon>
        <taxon>Serpula</taxon>
    </lineage>
</organism>
<evidence type="ECO:0000256" key="1">
    <source>
        <dbReference type="SAM" id="MobiDB-lite"/>
    </source>
</evidence>
<accession>F8PVP2</accession>
<protein>
    <recommendedName>
        <fullName evidence="4">F-box domain-containing protein</fullName>
    </recommendedName>
</protein>
<dbReference type="InterPro" id="IPR032675">
    <property type="entry name" value="LRR_dom_sf"/>
</dbReference>
<dbReference type="OrthoDB" id="2870744at2759"/>
<evidence type="ECO:0000313" key="3">
    <source>
        <dbReference type="Proteomes" id="UP000008063"/>
    </source>
</evidence>
<feature type="region of interest" description="Disordered" evidence="1">
    <location>
        <begin position="1"/>
        <end position="25"/>
    </location>
</feature>
<dbReference type="STRING" id="936435.F8PVP2"/>
<dbReference type="HOGENOM" id="CLU_024649_1_0_1"/>
<dbReference type="InParanoid" id="F8PVP2"/>
<dbReference type="OMA" id="LTCARKP"/>
<sequence length="521" mass="58037">MAQLTDTRPSKGAGRTSVHRHRKGSVNRDSLRLAGLPGDLLLEIASYLHSRSDILHLGLSCSHLFTNICPSLYAYVHLDTVSQCVNTLAMLFRRPDIARHVQKLFIRFDHVRSPGESEVVDGYLISSAVRKAAAKLDALNTFVWDGNEGPPFDDMWFALRMSCPQLRTIGTTVGSTLPNPNSHLFDFNNLHGFSLILKNGFYINHAELPSEESLHTVRLCDMLIKRSPDLRELCIDGTSSVPTDAHALSRGRWPNLRKLIIGDVALDWHIPVSSASKRPFIAFLEAHRELRTLHISRYALNPMHLPTLHHDALPCLEHFTGSLEHLQAISPSHPSIKSVGFHEPIVIRDLAPMVVSSVLQGLPLLRSLKISFIFHSTYESGSLLRSLVSACPYLVELELTCARKPSFQLVSCPSLAPSVDPTCSPQQESFARSIRHLTRLRSLTLNIIRFPNEDPLSTCAVHIARAHPRLSTFTITFIPSSLSPASSPANSVPATQRHLIYHPPPPAESRIHRIGYLQLDR</sequence>
<reference evidence="3" key="1">
    <citation type="journal article" date="2011" name="Science">
        <title>The plant cell wall-decomposing machinery underlies the functional diversity of forest fungi.</title>
        <authorList>
            <person name="Eastwood D.C."/>
            <person name="Floudas D."/>
            <person name="Binder M."/>
            <person name="Majcherczyk A."/>
            <person name="Schneider P."/>
            <person name="Aerts A."/>
            <person name="Asiegbu F.O."/>
            <person name="Baker S.E."/>
            <person name="Barry K."/>
            <person name="Bendiksby M."/>
            <person name="Blumentritt M."/>
            <person name="Coutinho P.M."/>
            <person name="Cullen D."/>
            <person name="de Vries R.P."/>
            <person name="Gathman A."/>
            <person name="Goodell B."/>
            <person name="Henrissat B."/>
            <person name="Ihrmark K."/>
            <person name="Kauserud H."/>
            <person name="Kohler A."/>
            <person name="LaButti K."/>
            <person name="Lapidus A."/>
            <person name="Lavin J.L."/>
            <person name="Lee Y.-H."/>
            <person name="Lindquist E."/>
            <person name="Lilly W."/>
            <person name="Lucas S."/>
            <person name="Morin E."/>
            <person name="Murat C."/>
            <person name="Oguiza J.A."/>
            <person name="Park J."/>
            <person name="Pisabarro A.G."/>
            <person name="Riley R."/>
            <person name="Rosling A."/>
            <person name="Salamov A."/>
            <person name="Schmidt O."/>
            <person name="Schmutz J."/>
            <person name="Skrede I."/>
            <person name="Stenlid J."/>
            <person name="Wiebenga A."/>
            <person name="Xie X."/>
            <person name="Kuees U."/>
            <person name="Hibbett D.S."/>
            <person name="Hoffmeister D."/>
            <person name="Hoegberg N."/>
            <person name="Martin F."/>
            <person name="Grigoriev I.V."/>
            <person name="Watkinson S.C."/>
        </authorList>
    </citation>
    <scope>NUCLEOTIDE SEQUENCE [LARGE SCALE GENOMIC DNA]</scope>
    <source>
        <strain evidence="3">strain S7.3</strain>
    </source>
</reference>
<proteinExistence type="predicted"/>
<dbReference type="EMBL" id="GL945479">
    <property type="protein sequence ID" value="EGO00176.1"/>
    <property type="molecule type" value="Genomic_DNA"/>
</dbReference>
<evidence type="ECO:0008006" key="4">
    <source>
        <dbReference type="Google" id="ProtNLM"/>
    </source>
</evidence>
<keyword evidence="3" id="KW-1185">Reference proteome</keyword>
<dbReference type="AlphaFoldDB" id="F8PVP2"/>
<dbReference type="SUPFAM" id="SSF52047">
    <property type="entry name" value="RNI-like"/>
    <property type="match status" value="1"/>
</dbReference>